<accession>A0ABZ1YU90</accession>
<evidence type="ECO:0000259" key="3">
    <source>
        <dbReference type="Pfam" id="PF13478"/>
    </source>
</evidence>
<feature type="domain" description="XdhC Rossmann" evidence="3">
    <location>
        <begin position="186"/>
        <end position="328"/>
    </location>
</feature>
<feature type="domain" description="XdhC- CoxI" evidence="2">
    <location>
        <begin position="11"/>
        <end position="78"/>
    </location>
</feature>
<name>A0ABZ1YU90_9NOCA</name>
<dbReference type="Proteomes" id="UP001432062">
    <property type="component" value="Chromosome"/>
</dbReference>
<dbReference type="PANTHER" id="PTHR30388">
    <property type="entry name" value="ALDEHYDE OXIDOREDUCTASE MOLYBDENUM COFACTOR ASSEMBLY PROTEIN"/>
    <property type="match status" value="1"/>
</dbReference>
<evidence type="ECO:0000259" key="2">
    <source>
        <dbReference type="Pfam" id="PF02625"/>
    </source>
</evidence>
<sequence>MRELSAQLLRWHAQRASYAVATVVDVTGSAPRLPGATMAVNDAGAVIGSISGGCVEAAVYDLCRQVLRSGTPAWETFGYSDSDAFAVGLTCGGEVAVLVHRVTAQEYPAIEAVVRAEHPISLVRDLRTGEISAVGLRETAGTKFEPTVVQQALGMLDADSSGVRVIGCEDAQRAVFIESFGSQPRLIVCGATDFSAALCRVGRLLGYRVTICDARSVFTTQARFPDADEVVVDWPHRYLGRTPVDSRTAVCVLTHDPKFDIPVLQLALRLPIGYVGAMGSRRADADRRSRLRAAGLTESELRRLHSPIGLELGGRTPEEIAVAIAAEIVAVRRGGSTRPLSATNRPIHAVSDAQPSSA</sequence>
<dbReference type="Pfam" id="PF13478">
    <property type="entry name" value="XdhC_C"/>
    <property type="match status" value="1"/>
</dbReference>
<dbReference type="InterPro" id="IPR052698">
    <property type="entry name" value="MoCofactor_Util/Proc"/>
</dbReference>
<organism evidence="4 5">
    <name type="scientific">Nocardia vinacea</name>
    <dbReference type="NCBI Taxonomy" id="96468"/>
    <lineage>
        <taxon>Bacteria</taxon>
        <taxon>Bacillati</taxon>
        <taxon>Actinomycetota</taxon>
        <taxon>Actinomycetes</taxon>
        <taxon>Mycobacteriales</taxon>
        <taxon>Nocardiaceae</taxon>
        <taxon>Nocardia</taxon>
    </lineage>
</organism>
<dbReference type="Pfam" id="PF02625">
    <property type="entry name" value="XdhC_CoxI"/>
    <property type="match status" value="1"/>
</dbReference>
<feature type="region of interest" description="Disordered" evidence="1">
    <location>
        <begin position="337"/>
        <end position="358"/>
    </location>
</feature>
<dbReference type="PANTHER" id="PTHR30388:SF4">
    <property type="entry name" value="MOLYBDENUM COFACTOR INSERTION CHAPERONE PAOD"/>
    <property type="match status" value="1"/>
</dbReference>
<evidence type="ECO:0000313" key="5">
    <source>
        <dbReference type="Proteomes" id="UP001432062"/>
    </source>
</evidence>
<dbReference type="Gene3D" id="3.40.50.720">
    <property type="entry name" value="NAD(P)-binding Rossmann-like Domain"/>
    <property type="match status" value="1"/>
</dbReference>
<evidence type="ECO:0000256" key="1">
    <source>
        <dbReference type="SAM" id="MobiDB-lite"/>
    </source>
</evidence>
<keyword evidence="5" id="KW-1185">Reference proteome</keyword>
<evidence type="ECO:0000313" key="4">
    <source>
        <dbReference type="EMBL" id="WUV45835.1"/>
    </source>
</evidence>
<dbReference type="RefSeq" id="WP_329409330.1">
    <property type="nucleotide sequence ID" value="NZ_CP109441.1"/>
</dbReference>
<gene>
    <name evidence="4" type="ORF">OG563_43285</name>
</gene>
<dbReference type="EMBL" id="CP109441">
    <property type="protein sequence ID" value="WUV45835.1"/>
    <property type="molecule type" value="Genomic_DNA"/>
</dbReference>
<reference evidence="4" key="1">
    <citation type="submission" date="2022-10" db="EMBL/GenBank/DDBJ databases">
        <title>The complete genomes of actinobacterial strains from the NBC collection.</title>
        <authorList>
            <person name="Joergensen T.S."/>
            <person name="Alvarez Arevalo M."/>
            <person name="Sterndorff E.B."/>
            <person name="Faurdal D."/>
            <person name="Vuksanovic O."/>
            <person name="Mourched A.-S."/>
            <person name="Charusanti P."/>
            <person name="Shaw S."/>
            <person name="Blin K."/>
            <person name="Weber T."/>
        </authorList>
    </citation>
    <scope>NUCLEOTIDE SEQUENCE</scope>
    <source>
        <strain evidence="4">NBC_01482</strain>
    </source>
</reference>
<dbReference type="InterPro" id="IPR027051">
    <property type="entry name" value="XdhC_Rossmann_dom"/>
</dbReference>
<protein>
    <submittedName>
        <fullName evidence="4">XdhC family protein</fullName>
    </submittedName>
</protein>
<dbReference type="InterPro" id="IPR003777">
    <property type="entry name" value="XdhC_CoxI"/>
</dbReference>
<proteinExistence type="predicted"/>